<comment type="subcellular location">
    <subcellularLocation>
        <location evidence="2 17">Cytoplasm</location>
        <location evidence="2 17">Cytoskeleton</location>
    </subcellularLocation>
    <subcellularLocation>
        <location evidence="1">Mitochondrion</location>
    </subcellularLocation>
</comment>
<dbReference type="GO" id="GO:0005739">
    <property type="term" value="C:mitochondrion"/>
    <property type="evidence" value="ECO:0007669"/>
    <property type="project" value="UniProtKB-SubCell"/>
</dbReference>
<evidence type="ECO:0000256" key="6">
    <source>
        <dbReference type="ARBA" id="ARBA00022701"/>
    </source>
</evidence>
<sequence>MCPTASSTCVYCFIYSVLLLRPTCPTAYLTCPTDPSTRVYRSVHGVLRFIHTCRPLRHVSTAPSQCILPLHPHVSYCFIHMYPTALSTRVLLLIHVSYCSILMCPTAPSVCLPLCPHMSYCFIHTCLLLRPCVLLLHPHMSYYFIHTCPTAPSTRVYAPSVCPTAPSTRVLLLHPHVSYRSVHMCPTASSTRVLLLHPHVSYCSVCVSTAPSTRVLLALDQALEDLEKSSGHNHPDVATMLNILALVYRDQNKYKEAANLLNDALVIRETTLAGAPSGNECSVVSRWLPRQYLAWLYGKEKVQRSEPLCKRAGAEHPDVAKQLNNLGSAVSDQGKYTEVELYYERALHIYQSQPRPDEGNVAKTKNNLASCYLALGLCLRASVFTSLLSSVPRCDVPGPTDGTPEGLRRSGSFSKLRESLRRSSEKLVRKLRGGAEEPHPRERWDEEGQVSECAQCEARGAAGPALQRDLIHLQHQKRLLQRHQLNQTF</sequence>
<evidence type="ECO:0000256" key="17">
    <source>
        <dbReference type="RuleBase" id="RU367020"/>
    </source>
</evidence>
<dbReference type="PANTHER" id="PTHR45783">
    <property type="entry name" value="KINESIN LIGHT CHAIN"/>
    <property type="match status" value="1"/>
</dbReference>
<reference evidence="21" key="1">
    <citation type="submission" date="2024-04" db="EMBL/GenBank/DDBJ databases">
        <title>Salinicola lusitanus LLJ914,a marine bacterium isolated from the Okinawa Trough.</title>
        <authorList>
            <person name="Li J."/>
        </authorList>
    </citation>
    <scope>NUCLEOTIDE SEQUENCE [LARGE SCALE GENOMIC DNA]</scope>
</reference>
<feature type="signal peptide" evidence="19">
    <location>
        <begin position="1"/>
        <end position="27"/>
    </location>
</feature>
<keyword evidence="11" id="KW-0175">Coiled coil</keyword>
<dbReference type="InterPro" id="IPR002151">
    <property type="entry name" value="Kinesin_light"/>
</dbReference>
<dbReference type="Gene3D" id="1.25.40.10">
    <property type="entry name" value="Tetratricopeptide repeat domain"/>
    <property type="match status" value="1"/>
</dbReference>
<dbReference type="GO" id="GO:0005874">
    <property type="term" value="C:microtubule"/>
    <property type="evidence" value="ECO:0007669"/>
    <property type="project" value="UniProtKB-UniRule"/>
</dbReference>
<keyword evidence="13 17" id="KW-0505">Motor protein</keyword>
<evidence type="ECO:0000256" key="16">
    <source>
        <dbReference type="ARBA" id="ARBA00046448"/>
    </source>
</evidence>
<dbReference type="EMBL" id="JBBPFD010000021">
    <property type="protein sequence ID" value="KAK7882001.1"/>
    <property type="molecule type" value="Genomic_DNA"/>
</dbReference>
<dbReference type="GO" id="GO:0030154">
    <property type="term" value="P:cell differentiation"/>
    <property type="evidence" value="ECO:0007669"/>
    <property type="project" value="UniProtKB-KW"/>
</dbReference>
<dbReference type="GO" id="GO:0007283">
    <property type="term" value="P:spermatogenesis"/>
    <property type="evidence" value="ECO:0007669"/>
    <property type="project" value="UniProtKB-KW"/>
</dbReference>
<dbReference type="Proteomes" id="UP001460270">
    <property type="component" value="Unassembled WGS sequence"/>
</dbReference>
<evidence type="ECO:0000313" key="21">
    <source>
        <dbReference type="Proteomes" id="UP001460270"/>
    </source>
</evidence>
<evidence type="ECO:0000256" key="2">
    <source>
        <dbReference type="ARBA" id="ARBA00004245"/>
    </source>
</evidence>
<dbReference type="GO" id="GO:0019894">
    <property type="term" value="F:kinesin binding"/>
    <property type="evidence" value="ECO:0007669"/>
    <property type="project" value="TreeGrafter"/>
</dbReference>
<keyword evidence="5" id="KW-0597">Phosphoprotein</keyword>
<evidence type="ECO:0000256" key="18">
    <source>
        <dbReference type="SAM" id="MobiDB-lite"/>
    </source>
</evidence>
<dbReference type="InterPro" id="IPR019734">
    <property type="entry name" value="TPR_rpt"/>
</dbReference>
<comment type="subunit">
    <text evidence="16">Oligomer composed of two heavy chains and two light chains. Associates with microtubulin in an ATP-dependent manner. Interacts with KIF5C. Interacts with ODF1. Interacts with LRGUK. Interacts with VDAC2.</text>
</comment>
<name>A0AAW0MTU5_9GOBI</name>
<evidence type="ECO:0000256" key="8">
    <source>
        <dbReference type="ARBA" id="ARBA00022782"/>
    </source>
</evidence>
<evidence type="ECO:0000313" key="20">
    <source>
        <dbReference type="EMBL" id="KAK7882001.1"/>
    </source>
</evidence>
<comment type="function">
    <text evidence="15">Kinesin is a microtubule-associated force-producing protein that may play a role in organelle transport. Plays a role during spermiogenesis in the development of the sperm tail midpiece and in the normal function of spermatozoa. May play a role in the formation of the mitochondrial sheath formation in the developing spermatid midpiece.</text>
</comment>
<evidence type="ECO:0000256" key="11">
    <source>
        <dbReference type="ARBA" id="ARBA00023054"/>
    </source>
</evidence>
<comment type="similarity">
    <text evidence="3 17">Belongs to the kinesin light chain family.</text>
</comment>
<comment type="subunit">
    <text evidence="17">Oligomeric complex composed of two heavy chains and two light chains.</text>
</comment>
<proteinExistence type="inferred from homology"/>
<evidence type="ECO:0000256" key="19">
    <source>
        <dbReference type="SAM" id="SignalP"/>
    </source>
</evidence>
<dbReference type="Pfam" id="PF13374">
    <property type="entry name" value="TPR_10"/>
    <property type="match status" value="1"/>
</dbReference>
<keyword evidence="7" id="KW-0677">Repeat</keyword>
<gene>
    <name evidence="20" type="ORF">WMY93_028175</name>
</gene>
<dbReference type="Pfam" id="PF13424">
    <property type="entry name" value="TPR_12"/>
    <property type="match status" value="1"/>
</dbReference>
<dbReference type="AlphaFoldDB" id="A0AAW0MTU5"/>
<evidence type="ECO:0000256" key="10">
    <source>
        <dbReference type="ARBA" id="ARBA00022871"/>
    </source>
</evidence>
<keyword evidence="21" id="KW-1185">Reference proteome</keyword>
<accession>A0AAW0MTU5</accession>
<feature type="compositionally biased region" description="Basic and acidic residues" evidence="18">
    <location>
        <begin position="427"/>
        <end position="446"/>
    </location>
</feature>
<dbReference type="GO" id="GO:0005871">
    <property type="term" value="C:kinesin complex"/>
    <property type="evidence" value="ECO:0007669"/>
    <property type="project" value="UniProtKB-UniRule"/>
</dbReference>
<keyword evidence="19" id="KW-0732">Signal</keyword>
<keyword evidence="8" id="KW-0221">Differentiation</keyword>
<keyword evidence="10" id="KW-0744">Spermatogenesis</keyword>
<evidence type="ECO:0000256" key="4">
    <source>
        <dbReference type="ARBA" id="ARBA00022490"/>
    </source>
</evidence>
<evidence type="ECO:0000256" key="15">
    <source>
        <dbReference type="ARBA" id="ARBA00045520"/>
    </source>
</evidence>
<evidence type="ECO:0000256" key="7">
    <source>
        <dbReference type="ARBA" id="ARBA00022737"/>
    </source>
</evidence>
<keyword evidence="12" id="KW-0496">Mitochondrion</keyword>
<feature type="region of interest" description="Disordered" evidence="18">
    <location>
        <begin position="427"/>
        <end position="448"/>
    </location>
</feature>
<dbReference type="SUPFAM" id="SSF48452">
    <property type="entry name" value="TPR-like"/>
    <property type="match status" value="1"/>
</dbReference>
<keyword evidence="4 17" id="KW-0963">Cytoplasm</keyword>
<comment type="function">
    <text evidence="17">Kinesin is a microtubule-associated force-producing protein that play a role in organelle transport.</text>
</comment>
<keyword evidence="14 17" id="KW-0206">Cytoskeleton</keyword>
<comment type="caution">
    <text evidence="20">The sequence shown here is derived from an EMBL/GenBank/DDBJ whole genome shotgun (WGS) entry which is preliminary data.</text>
</comment>
<keyword evidence="9" id="KW-0802">TPR repeat</keyword>
<dbReference type="SMART" id="SM00028">
    <property type="entry name" value="TPR"/>
    <property type="match status" value="2"/>
</dbReference>
<keyword evidence="6 17" id="KW-0493">Microtubule</keyword>
<evidence type="ECO:0000256" key="5">
    <source>
        <dbReference type="ARBA" id="ARBA00022553"/>
    </source>
</evidence>
<dbReference type="GO" id="GO:0007018">
    <property type="term" value="P:microtubule-based movement"/>
    <property type="evidence" value="ECO:0007669"/>
    <property type="project" value="TreeGrafter"/>
</dbReference>
<feature type="region of interest" description="Disordered" evidence="18">
    <location>
        <begin position="395"/>
        <end position="415"/>
    </location>
</feature>
<evidence type="ECO:0000256" key="9">
    <source>
        <dbReference type="ARBA" id="ARBA00022803"/>
    </source>
</evidence>
<evidence type="ECO:0000256" key="12">
    <source>
        <dbReference type="ARBA" id="ARBA00023128"/>
    </source>
</evidence>
<dbReference type="InterPro" id="IPR011990">
    <property type="entry name" value="TPR-like_helical_dom_sf"/>
</dbReference>
<feature type="chain" id="PRO_5044013086" description="Kinesin light chain" evidence="19">
    <location>
        <begin position="28"/>
        <end position="489"/>
    </location>
</feature>
<protein>
    <recommendedName>
        <fullName evidence="17">Kinesin light chain</fullName>
    </recommendedName>
</protein>
<evidence type="ECO:0000256" key="1">
    <source>
        <dbReference type="ARBA" id="ARBA00004173"/>
    </source>
</evidence>
<organism evidence="20 21">
    <name type="scientific">Mugilogobius chulae</name>
    <name type="common">yellowstripe goby</name>
    <dbReference type="NCBI Taxonomy" id="88201"/>
    <lineage>
        <taxon>Eukaryota</taxon>
        <taxon>Metazoa</taxon>
        <taxon>Chordata</taxon>
        <taxon>Craniata</taxon>
        <taxon>Vertebrata</taxon>
        <taxon>Euteleostomi</taxon>
        <taxon>Actinopterygii</taxon>
        <taxon>Neopterygii</taxon>
        <taxon>Teleostei</taxon>
        <taxon>Neoteleostei</taxon>
        <taxon>Acanthomorphata</taxon>
        <taxon>Gobiaria</taxon>
        <taxon>Gobiiformes</taxon>
        <taxon>Gobioidei</taxon>
        <taxon>Gobiidae</taxon>
        <taxon>Gobionellinae</taxon>
        <taxon>Mugilogobius</taxon>
    </lineage>
</organism>
<evidence type="ECO:0000256" key="3">
    <source>
        <dbReference type="ARBA" id="ARBA00009622"/>
    </source>
</evidence>
<dbReference type="PRINTS" id="PR00381">
    <property type="entry name" value="KINESINLIGHT"/>
</dbReference>
<dbReference type="PANTHER" id="PTHR45783:SF1">
    <property type="entry name" value="KINESIN LIGHT CHAIN 3"/>
    <property type="match status" value="1"/>
</dbReference>
<evidence type="ECO:0000256" key="13">
    <source>
        <dbReference type="ARBA" id="ARBA00023175"/>
    </source>
</evidence>
<evidence type="ECO:0000256" key="14">
    <source>
        <dbReference type="ARBA" id="ARBA00023212"/>
    </source>
</evidence>